<name>A0ABD1Z924_9MARC</name>
<reference evidence="1 2" key="1">
    <citation type="submission" date="2024-09" db="EMBL/GenBank/DDBJ databases">
        <title>Chromosome-scale assembly of Riccia fluitans.</title>
        <authorList>
            <person name="Paukszto L."/>
            <person name="Sawicki J."/>
            <person name="Karawczyk K."/>
            <person name="Piernik-Szablinska J."/>
            <person name="Szczecinska M."/>
            <person name="Mazdziarz M."/>
        </authorList>
    </citation>
    <scope>NUCLEOTIDE SEQUENCE [LARGE SCALE GENOMIC DNA]</scope>
    <source>
        <strain evidence="1">Rf_01</strain>
        <tissue evidence="1">Aerial parts of the thallus</tissue>
    </source>
</reference>
<dbReference type="SUPFAM" id="SSF53098">
    <property type="entry name" value="Ribonuclease H-like"/>
    <property type="match status" value="1"/>
</dbReference>
<evidence type="ECO:0000313" key="1">
    <source>
        <dbReference type="EMBL" id="KAL2644230.1"/>
    </source>
</evidence>
<dbReference type="InterPro" id="IPR012337">
    <property type="entry name" value="RNaseH-like_sf"/>
</dbReference>
<protein>
    <submittedName>
        <fullName evidence="1">Uncharacterized protein</fullName>
    </submittedName>
</protein>
<dbReference type="AlphaFoldDB" id="A0ABD1Z924"/>
<keyword evidence="2" id="KW-1185">Reference proteome</keyword>
<accession>A0ABD1Z924</accession>
<sequence length="181" mass="21526">MEDIGKLPWVSDVVNDCRSFIQFIKNHHMPNAMFLDYFSNGASLLKLAATRFATNVIMLDRAWSLESYLKRMVVSDRWRSWAYDAQRPLATTTTTEAARLTILDYHFWDGVHDIVFMMEKIFVLLRQVDSHKDFVDRIFWEPWECQDALKNLHRCPDLKSTIITPTACDELFLLFRHRWNY</sequence>
<dbReference type="Proteomes" id="UP001605036">
    <property type="component" value="Unassembled WGS sequence"/>
</dbReference>
<organism evidence="1 2">
    <name type="scientific">Riccia fluitans</name>
    <dbReference type="NCBI Taxonomy" id="41844"/>
    <lineage>
        <taxon>Eukaryota</taxon>
        <taxon>Viridiplantae</taxon>
        <taxon>Streptophyta</taxon>
        <taxon>Embryophyta</taxon>
        <taxon>Marchantiophyta</taxon>
        <taxon>Marchantiopsida</taxon>
        <taxon>Marchantiidae</taxon>
        <taxon>Marchantiales</taxon>
        <taxon>Ricciaceae</taxon>
        <taxon>Riccia</taxon>
    </lineage>
</organism>
<comment type="caution">
    <text evidence="1">The sequence shown here is derived from an EMBL/GenBank/DDBJ whole genome shotgun (WGS) entry which is preliminary data.</text>
</comment>
<gene>
    <name evidence="1" type="ORF">R1flu_011817</name>
</gene>
<evidence type="ECO:0000313" key="2">
    <source>
        <dbReference type="Proteomes" id="UP001605036"/>
    </source>
</evidence>
<dbReference type="EMBL" id="JBHFFA010000002">
    <property type="protein sequence ID" value="KAL2644230.1"/>
    <property type="molecule type" value="Genomic_DNA"/>
</dbReference>
<proteinExistence type="predicted"/>